<organism evidence="1 2">
    <name type="scientific">Meripilus lineatus</name>
    <dbReference type="NCBI Taxonomy" id="2056292"/>
    <lineage>
        <taxon>Eukaryota</taxon>
        <taxon>Fungi</taxon>
        <taxon>Dikarya</taxon>
        <taxon>Basidiomycota</taxon>
        <taxon>Agaricomycotina</taxon>
        <taxon>Agaricomycetes</taxon>
        <taxon>Polyporales</taxon>
        <taxon>Meripilaceae</taxon>
        <taxon>Meripilus</taxon>
    </lineage>
</organism>
<evidence type="ECO:0000313" key="1">
    <source>
        <dbReference type="EMBL" id="KAJ3490780.1"/>
    </source>
</evidence>
<protein>
    <submittedName>
        <fullName evidence="1">Uncharacterized protein</fullName>
    </submittedName>
</protein>
<dbReference type="Proteomes" id="UP001212997">
    <property type="component" value="Unassembled WGS sequence"/>
</dbReference>
<sequence length="92" mass="9794">MKRSIRQYYYMTNSQLSLNQSIGGMDLDVIKGMEDDICRLVFGIEVETDTLGVVFVLERDDLPAVASPGISLVGGGEAVPVVTAAVVGTDEG</sequence>
<name>A0AAD5VB15_9APHY</name>
<dbReference type="EMBL" id="JANAWD010000022">
    <property type="protein sequence ID" value="KAJ3490780.1"/>
    <property type="molecule type" value="Genomic_DNA"/>
</dbReference>
<keyword evidence="2" id="KW-1185">Reference proteome</keyword>
<evidence type="ECO:0000313" key="2">
    <source>
        <dbReference type="Proteomes" id="UP001212997"/>
    </source>
</evidence>
<proteinExistence type="predicted"/>
<dbReference type="AlphaFoldDB" id="A0AAD5VB15"/>
<comment type="caution">
    <text evidence="1">The sequence shown here is derived from an EMBL/GenBank/DDBJ whole genome shotgun (WGS) entry which is preliminary data.</text>
</comment>
<gene>
    <name evidence="1" type="ORF">NLI96_g1176</name>
</gene>
<accession>A0AAD5VB15</accession>
<reference evidence="1" key="1">
    <citation type="submission" date="2022-07" db="EMBL/GenBank/DDBJ databases">
        <title>Genome Sequence of Physisporinus lineatus.</title>
        <authorList>
            <person name="Buettner E."/>
        </authorList>
    </citation>
    <scope>NUCLEOTIDE SEQUENCE</scope>
    <source>
        <strain evidence="1">VT162</strain>
    </source>
</reference>